<organism evidence="1 2">
    <name type="scientific">Lyophyllum shimeji</name>
    <name type="common">Hon-shimeji</name>
    <name type="synonym">Tricholoma shimeji</name>
    <dbReference type="NCBI Taxonomy" id="47721"/>
    <lineage>
        <taxon>Eukaryota</taxon>
        <taxon>Fungi</taxon>
        <taxon>Dikarya</taxon>
        <taxon>Basidiomycota</taxon>
        <taxon>Agaricomycotina</taxon>
        <taxon>Agaricomycetes</taxon>
        <taxon>Agaricomycetidae</taxon>
        <taxon>Agaricales</taxon>
        <taxon>Tricholomatineae</taxon>
        <taxon>Lyophyllaceae</taxon>
        <taxon>Lyophyllum</taxon>
    </lineage>
</organism>
<dbReference type="AlphaFoldDB" id="A0A9P3PJH5"/>
<evidence type="ECO:0000313" key="2">
    <source>
        <dbReference type="Proteomes" id="UP001063166"/>
    </source>
</evidence>
<comment type="caution">
    <text evidence="1">The sequence shown here is derived from an EMBL/GenBank/DDBJ whole genome shotgun (WGS) entry which is preliminary data.</text>
</comment>
<proteinExistence type="predicted"/>
<accession>A0A9P3PJH5</accession>
<evidence type="ECO:0000313" key="1">
    <source>
        <dbReference type="EMBL" id="GLB37070.1"/>
    </source>
</evidence>
<protein>
    <submittedName>
        <fullName evidence="1">Uncharacterized protein</fullName>
    </submittedName>
</protein>
<sequence>MSTPVELLLIKLSEAARAALRFVAMTGSCSLNHRTRDQVPVPRLSNGSQRLDLGNFIQSSRTSMSKRRGRRAGW</sequence>
<name>A0A9P3PJH5_LYOSH</name>
<keyword evidence="2" id="KW-1185">Reference proteome</keyword>
<reference evidence="1" key="1">
    <citation type="submission" date="2022-07" db="EMBL/GenBank/DDBJ databases">
        <title>The genome of Lyophyllum shimeji provides insight into the initial evolution of ectomycorrhizal fungal genome.</title>
        <authorList>
            <person name="Kobayashi Y."/>
            <person name="Shibata T."/>
            <person name="Hirakawa H."/>
            <person name="Shigenobu S."/>
            <person name="Nishiyama T."/>
            <person name="Yamada A."/>
            <person name="Hasebe M."/>
            <person name="Kawaguchi M."/>
        </authorList>
    </citation>
    <scope>NUCLEOTIDE SEQUENCE</scope>
    <source>
        <strain evidence="1">AT787</strain>
    </source>
</reference>
<dbReference type="EMBL" id="BRPK01000004">
    <property type="protein sequence ID" value="GLB37070.1"/>
    <property type="molecule type" value="Genomic_DNA"/>
</dbReference>
<gene>
    <name evidence="1" type="ORF">LshimejAT787_0401210</name>
</gene>
<dbReference type="Proteomes" id="UP001063166">
    <property type="component" value="Unassembled WGS sequence"/>
</dbReference>